<protein>
    <submittedName>
        <fullName evidence="1">Uncharacterized protein</fullName>
    </submittedName>
</protein>
<proteinExistence type="predicted"/>
<gene>
    <name evidence="1" type="ORF">ACFSW8_03350</name>
</gene>
<keyword evidence="2" id="KW-1185">Reference proteome</keyword>
<dbReference type="Proteomes" id="UP001597389">
    <property type="component" value="Unassembled WGS sequence"/>
</dbReference>
<dbReference type="RefSeq" id="WP_377090148.1">
    <property type="nucleotide sequence ID" value="NZ_JBHSJL010000014.1"/>
</dbReference>
<evidence type="ECO:0000313" key="1">
    <source>
        <dbReference type="EMBL" id="MFD2157931.1"/>
    </source>
</evidence>
<name>A0ABW4Z7H1_9BACT</name>
<reference evidence="2" key="1">
    <citation type="journal article" date="2019" name="Int. J. Syst. Evol. Microbiol.">
        <title>The Global Catalogue of Microorganisms (GCM) 10K type strain sequencing project: providing services to taxonomists for standard genome sequencing and annotation.</title>
        <authorList>
            <consortium name="The Broad Institute Genomics Platform"/>
            <consortium name="The Broad Institute Genome Sequencing Center for Infectious Disease"/>
            <person name="Wu L."/>
            <person name="Ma J."/>
        </authorList>
    </citation>
    <scope>NUCLEOTIDE SEQUENCE [LARGE SCALE GENOMIC DNA]</scope>
    <source>
        <strain evidence="2">CCUG 57942</strain>
    </source>
</reference>
<accession>A0ABW4Z7H1</accession>
<organism evidence="1 2">
    <name type="scientific">Rubritalea tangerina</name>
    <dbReference type="NCBI Taxonomy" id="430798"/>
    <lineage>
        <taxon>Bacteria</taxon>
        <taxon>Pseudomonadati</taxon>
        <taxon>Verrucomicrobiota</taxon>
        <taxon>Verrucomicrobiia</taxon>
        <taxon>Verrucomicrobiales</taxon>
        <taxon>Rubritaleaceae</taxon>
        <taxon>Rubritalea</taxon>
    </lineage>
</organism>
<dbReference type="EMBL" id="JBHUJB010000015">
    <property type="protein sequence ID" value="MFD2157931.1"/>
    <property type="molecule type" value="Genomic_DNA"/>
</dbReference>
<comment type="caution">
    <text evidence="1">The sequence shown here is derived from an EMBL/GenBank/DDBJ whole genome shotgun (WGS) entry which is preliminary data.</text>
</comment>
<sequence>MMDPETKKLRILLKDCTDGFYQQMFFLGKDVLHPKGNQLEAFGFVKSPSKGLKGTSCYTLNRNGAQIELYGSCAAIYTESTKTVFIRRKNRFYKWLPEEKLIAGEWSDDDLQALAPDELLDAMTPMLEWWLEYETWIVKRLGTVYREQCYLDWKKVKSRPAWLPPSLASQWVEALLEKRETHIRPKHFAQAS</sequence>
<evidence type="ECO:0000313" key="2">
    <source>
        <dbReference type="Proteomes" id="UP001597389"/>
    </source>
</evidence>